<organism evidence="2 3">
    <name type="scientific">Limihaloglobus sulfuriphilus</name>
    <dbReference type="NCBI Taxonomy" id="1851148"/>
    <lineage>
        <taxon>Bacteria</taxon>
        <taxon>Pseudomonadati</taxon>
        <taxon>Planctomycetota</taxon>
        <taxon>Phycisphaerae</taxon>
        <taxon>Sedimentisphaerales</taxon>
        <taxon>Sedimentisphaeraceae</taxon>
        <taxon>Limihaloglobus</taxon>
    </lineage>
</organism>
<accession>A0A1Q2MHI4</accession>
<sequence>MAKITGTFLDEISHDIPSANWGPQDWARDFRAMKETGIDTVIIIRSAYRRAATFDSEAIKKSVGSILPVPVDLLDLFLSLAEENGMDLFFGTYDSGEYWMSGNYRKEVDINKAFTEEAVNKYGHRKAFKGWYMCHEIDTYNDKIMKVYRELGRHLKELKDMPILISPFIHGKKQFSEDPTNLSEHEKQWDRIFAEITDCVDIVAFQDGHVDFHELHDYLAVNSKLAKKYGITSWVNVETFDRDMPIKFMPLPWPAMLHKIQAAQRAKVDKLITFEFSHFLSPNSIYPAAHNLHKRYCEWLAESGISEEALAKGEADPV</sequence>
<feature type="domain" description="DUF4434" evidence="1">
    <location>
        <begin position="4"/>
        <end position="286"/>
    </location>
</feature>
<dbReference type="SUPFAM" id="SSF51445">
    <property type="entry name" value="(Trans)glycosidases"/>
    <property type="match status" value="1"/>
</dbReference>
<dbReference type="KEGG" id="pbas:SMSP2_02135"/>
<evidence type="ECO:0000313" key="2">
    <source>
        <dbReference type="EMBL" id="AQQ71757.1"/>
    </source>
</evidence>
<dbReference type="AlphaFoldDB" id="A0A1Q2MHI4"/>
<dbReference type="Gene3D" id="3.20.20.80">
    <property type="entry name" value="Glycosidases"/>
    <property type="match status" value="1"/>
</dbReference>
<dbReference type="Proteomes" id="UP000188181">
    <property type="component" value="Chromosome"/>
</dbReference>
<evidence type="ECO:0000259" key="1">
    <source>
        <dbReference type="Pfam" id="PF14488"/>
    </source>
</evidence>
<reference evidence="3" key="1">
    <citation type="submission" date="2017-02" db="EMBL/GenBank/DDBJ databases">
        <title>Comparative genomics and description of representatives of a novel lineage of planctomycetes thriving in anoxic sediments.</title>
        <authorList>
            <person name="Spring S."/>
            <person name="Bunk B."/>
            <person name="Sproer C."/>
        </authorList>
    </citation>
    <scope>NUCLEOTIDE SEQUENCE [LARGE SCALE GENOMIC DNA]</scope>
    <source>
        <strain evidence="3">SM-Chi-D1</strain>
    </source>
</reference>
<dbReference type="Pfam" id="PF14488">
    <property type="entry name" value="DUF4434"/>
    <property type="match status" value="1"/>
</dbReference>
<gene>
    <name evidence="2" type="ORF">SMSP2_02135</name>
</gene>
<name>A0A1Q2MHI4_9BACT</name>
<proteinExistence type="predicted"/>
<dbReference type="EMBL" id="CP019646">
    <property type="protein sequence ID" value="AQQ71757.1"/>
    <property type="molecule type" value="Genomic_DNA"/>
</dbReference>
<dbReference type="OrthoDB" id="6044697at2"/>
<protein>
    <recommendedName>
        <fullName evidence="1">DUF4434 domain-containing protein</fullName>
    </recommendedName>
</protein>
<keyword evidence="3" id="KW-1185">Reference proteome</keyword>
<evidence type="ECO:0000313" key="3">
    <source>
        <dbReference type="Proteomes" id="UP000188181"/>
    </source>
</evidence>
<dbReference type="InterPro" id="IPR027849">
    <property type="entry name" value="DUF4434"/>
</dbReference>
<dbReference type="STRING" id="1851148.SMSP2_02135"/>
<dbReference type="RefSeq" id="WP_146683900.1">
    <property type="nucleotide sequence ID" value="NZ_CP019646.1"/>
</dbReference>
<dbReference type="InterPro" id="IPR017853">
    <property type="entry name" value="GH"/>
</dbReference>